<dbReference type="EMBL" id="FNBK01000003">
    <property type="protein sequence ID" value="SDF08892.1"/>
    <property type="molecule type" value="Genomic_DNA"/>
</dbReference>
<dbReference type="AlphaFoldDB" id="A0A1G7I886"/>
<name>A0A1G7I886_9EURY</name>
<evidence type="ECO:0000313" key="2">
    <source>
        <dbReference type="Proteomes" id="UP000199076"/>
    </source>
</evidence>
<keyword evidence="2" id="KW-1185">Reference proteome</keyword>
<gene>
    <name evidence="1" type="ORF">SAMN05216218_103315</name>
</gene>
<dbReference type="Gene3D" id="2.30.110.10">
    <property type="entry name" value="Electron Transport, Fmn-binding Protein, Chain A"/>
    <property type="match status" value="1"/>
</dbReference>
<dbReference type="InterPro" id="IPR024747">
    <property type="entry name" value="Pyridox_Oxase-rel"/>
</dbReference>
<proteinExistence type="predicted"/>
<dbReference type="Pfam" id="PF12900">
    <property type="entry name" value="Pyridox_ox_2"/>
    <property type="match status" value="1"/>
</dbReference>
<dbReference type="STRING" id="660518.SAMN05216218_103315"/>
<organism evidence="1 2">
    <name type="scientific">Halorientalis regularis</name>
    <dbReference type="NCBI Taxonomy" id="660518"/>
    <lineage>
        <taxon>Archaea</taxon>
        <taxon>Methanobacteriati</taxon>
        <taxon>Methanobacteriota</taxon>
        <taxon>Stenosarchaea group</taxon>
        <taxon>Halobacteria</taxon>
        <taxon>Halobacteriales</taxon>
        <taxon>Haloarculaceae</taxon>
        <taxon>Halorientalis</taxon>
    </lineage>
</organism>
<protein>
    <recommendedName>
        <fullName evidence="3">Pyridoxamine 5'-phosphate oxidase</fullName>
    </recommendedName>
</protein>
<dbReference type="Proteomes" id="UP000199076">
    <property type="component" value="Unassembled WGS sequence"/>
</dbReference>
<dbReference type="InterPro" id="IPR012349">
    <property type="entry name" value="Split_barrel_FMN-bd"/>
</dbReference>
<evidence type="ECO:0000313" key="1">
    <source>
        <dbReference type="EMBL" id="SDF08892.1"/>
    </source>
</evidence>
<dbReference type="RefSeq" id="WP_092689244.1">
    <property type="nucleotide sequence ID" value="NZ_FNBK01000003.1"/>
</dbReference>
<evidence type="ECO:0008006" key="3">
    <source>
        <dbReference type="Google" id="ProtNLM"/>
    </source>
</evidence>
<sequence>MTMDTTGQWMGTPMAQRDIDDLLEANGYGILSLASDDEPYSLPISFGYDGSDVYFVFLEDSPDGRKFDFVEEGGTARLLVTDIGSRFDWQSIAVTGPVRRVPTDSKDWDHLVEALEDNAWFSSDFQRAGDIEDMYGFRLEPDEVRGLEVKES</sequence>
<accession>A0A1G7I886</accession>
<dbReference type="OrthoDB" id="953at2157"/>
<reference evidence="2" key="1">
    <citation type="submission" date="2016-10" db="EMBL/GenBank/DDBJ databases">
        <authorList>
            <person name="Varghese N."/>
            <person name="Submissions S."/>
        </authorList>
    </citation>
    <scope>NUCLEOTIDE SEQUENCE [LARGE SCALE GENOMIC DNA]</scope>
    <source>
        <strain evidence="2">IBRC-M 10760</strain>
    </source>
</reference>
<dbReference type="SUPFAM" id="SSF50475">
    <property type="entry name" value="FMN-binding split barrel"/>
    <property type="match status" value="1"/>
</dbReference>